<evidence type="ECO:0000256" key="4">
    <source>
        <dbReference type="ARBA" id="ARBA00022989"/>
    </source>
</evidence>
<keyword evidence="3" id="KW-0812">Transmembrane</keyword>
<dbReference type="Proteomes" id="UP000077521">
    <property type="component" value="Unassembled WGS sequence"/>
</dbReference>
<proteinExistence type="inferred from homology"/>
<comment type="subcellular location">
    <subcellularLocation>
        <location evidence="1">Membrane</location>
    </subcellularLocation>
</comment>
<evidence type="ECO:0000256" key="1">
    <source>
        <dbReference type="ARBA" id="ARBA00004370"/>
    </source>
</evidence>
<keyword evidence="4" id="KW-1133">Transmembrane helix</keyword>
<dbReference type="AlphaFoldDB" id="A0A177TTK4"/>
<evidence type="ECO:0000313" key="7">
    <source>
        <dbReference type="Proteomes" id="UP000077521"/>
    </source>
</evidence>
<protein>
    <recommendedName>
        <fullName evidence="8">Transmembrane protein 14C</fullName>
    </recommendedName>
</protein>
<reference evidence="6" key="2">
    <citation type="journal article" date="2019" name="IMA Fungus">
        <title>Genome sequencing and comparison of five Tilletia species to identify candidate genes for the detection of regulated species infecting wheat.</title>
        <authorList>
            <person name="Nguyen H.D.T."/>
            <person name="Sultana T."/>
            <person name="Kesanakurti P."/>
            <person name="Hambleton S."/>
        </authorList>
    </citation>
    <scope>NUCLEOTIDE SEQUENCE</scope>
    <source>
        <strain evidence="6">DAOMC 236416</strain>
    </source>
</reference>
<evidence type="ECO:0000313" key="6">
    <source>
        <dbReference type="EMBL" id="KAE8258068.1"/>
    </source>
</evidence>
<dbReference type="InterPro" id="IPR044890">
    <property type="entry name" value="TMEM14_sf"/>
</dbReference>
<name>A0A177TTK4_9BASI</name>
<dbReference type="OrthoDB" id="5620at2759"/>
<evidence type="ECO:0000256" key="3">
    <source>
        <dbReference type="ARBA" id="ARBA00022692"/>
    </source>
</evidence>
<evidence type="ECO:0000256" key="5">
    <source>
        <dbReference type="ARBA" id="ARBA00023136"/>
    </source>
</evidence>
<accession>A0A177TTK4</accession>
<gene>
    <name evidence="6" type="ORF">A4X13_0g1932</name>
</gene>
<comment type="caution">
    <text evidence="6">The sequence shown here is derived from an EMBL/GenBank/DDBJ whole genome shotgun (WGS) entry which is preliminary data.</text>
</comment>
<keyword evidence="7" id="KW-1185">Reference proteome</keyword>
<comment type="similarity">
    <text evidence="2">Belongs to the TMEM14 family.</text>
</comment>
<reference evidence="6" key="1">
    <citation type="submission" date="2016-04" db="EMBL/GenBank/DDBJ databases">
        <authorList>
            <person name="Nguyen H.D."/>
            <person name="Samba Siva P."/>
            <person name="Cullis J."/>
            <person name="Levesque C.A."/>
            <person name="Hambleton S."/>
        </authorList>
    </citation>
    <scope>NUCLEOTIDE SEQUENCE</scope>
    <source>
        <strain evidence="6">DAOMC 236416</strain>
    </source>
</reference>
<dbReference type="InterPro" id="IPR005349">
    <property type="entry name" value="TMEM14"/>
</dbReference>
<keyword evidence="5" id="KW-0472">Membrane</keyword>
<evidence type="ECO:0008006" key="8">
    <source>
        <dbReference type="Google" id="ProtNLM"/>
    </source>
</evidence>
<dbReference type="EMBL" id="LWDF02000084">
    <property type="protein sequence ID" value="KAE8258068.1"/>
    <property type="molecule type" value="Genomic_DNA"/>
</dbReference>
<sequence>MAEHVAFTMAGLCSLGGTMGYARRKSIPSLAAGLGVGALYGLAGYRIRTSGASNYGFEIATGASAVLLASSLPRARAGPVPAALSVGAALALIYYGKKVYDFQ</sequence>
<dbReference type="GO" id="GO:0016020">
    <property type="term" value="C:membrane"/>
    <property type="evidence" value="ECO:0007669"/>
    <property type="project" value="UniProtKB-SubCell"/>
</dbReference>
<dbReference type="Pfam" id="PF03647">
    <property type="entry name" value="Tmemb_14"/>
    <property type="match status" value="1"/>
</dbReference>
<organism evidence="6 7">
    <name type="scientific">Tilletia indica</name>
    <dbReference type="NCBI Taxonomy" id="43049"/>
    <lineage>
        <taxon>Eukaryota</taxon>
        <taxon>Fungi</taxon>
        <taxon>Dikarya</taxon>
        <taxon>Basidiomycota</taxon>
        <taxon>Ustilaginomycotina</taxon>
        <taxon>Exobasidiomycetes</taxon>
        <taxon>Tilletiales</taxon>
        <taxon>Tilletiaceae</taxon>
        <taxon>Tilletia</taxon>
    </lineage>
</organism>
<dbReference type="Gene3D" id="1.10.10.1740">
    <property type="entry name" value="Transmembrane protein 14-like"/>
    <property type="match status" value="1"/>
</dbReference>
<evidence type="ECO:0000256" key="2">
    <source>
        <dbReference type="ARBA" id="ARBA00007590"/>
    </source>
</evidence>